<evidence type="ECO:0000313" key="2">
    <source>
        <dbReference type="Proteomes" id="UP000028012"/>
    </source>
</evidence>
<organism evidence="1 2">
    <name type="scientific">Xanthomonas axonopodis pv. vasculorum</name>
    <dbReference type="NCBI Taxonomy" id="325777"/>
    <lineage>
        <taxon>Bacteria</taxon>
        <taxon>Pseudomonadati</taxon>
        <taxon>Pseudomonadota</taxon>
        <taxon>Gammaproteobacteria</taxon>
        <taxon>Lysobacterales</taxon>
        <taxon>Lysobacteraceae</taxon>
        <taxon>Xanthomonas</taxon>
    </lineage>
</organism>
<dbReference type="STRING" id="325777.GW15_0217125"/>
<gene>
    <name evidence="1" type="ORF">GW15_0217125</name>
</gene>
<dbReference type="InterPro" id="IPR035909">
    <property type="entry name" value="CheB_C"/>
</dbReference>
<name>A0A098PZ65_9XANT</name>
<sequence>MTDDETSNNEIATDASTQPPFFVPGVGAAGMDADRLAELLDAVGGASNLAIMLLRDRQLLDQARLRELLGRQATLLSVPSDGDRLQPGRFYLPPAETVVTLEEGRIRLRALIR</sequence>
<dbReference type="AlphaFoldDB" id="A0A098PZ65"/>
<dbReference type="EMBL" id="JPHD02000113">
    <property type="protein sequence ID" value="KGE51007.1"/>
    <property type="molecule type" value="Genomic_DNA"/>
</dbReference>
<accession>A0A098PZ65</accession>
<dbReference type="eggNOG" id="COG2201">
    <property type="taxonomic scope" value="Bacteria"/>
</dbReference>
<comment type="caution">
    <text evidence="1">The sequence shown here is derived from an EMBL/GenBank/DDBJ whole genome shotgun (WGS) entry which is preliminary data.</text>
</comment>
<protein>
    <submittedName>
        <fullName evidence="1">Uncharacterized protein</fullName>
    </submittedName>
</protein>
<dbReference type="Proteomes" id="UP000028012">
    <property type="component" value="Unassembled WGS sequence"/>
</dbReference>
<evidence type="ECO:0000313" key="1">
    <source>
        <dbReference type="EMBL" id="KGE51007.1"/>
    </source>
</evidence>
<dbReference type="HOGENOM" id="CLU_2132524_0_0_6"/>
<reference evidence="1 2" key="1">
    <citation type="submission" date="2014-09" db="EMBL/GenBank/DDBJ databases">
        <title>A draft genome sequence for Xanthomonas axonopodis pv. vasculorum NCPPB 900.</title>
        <authorList>
            <person name="Harrison J."/>
            <person name="Studholme D.J."/>
        </authorList>
    </citation>
    <scope>NUCLEOTIDE SEQUENCE [LARGE SCALE GENOMIC DNA]</scope>
    <source>
        <strain evidence="1 2">NCPPB 900</strain>
    </source>
</reference>
<proteinExistence type="predicted"/>
<dbReference type="Gene3D" id="3.40.50.180">
    <property type="entry name" value="Methylesterase CheB, C-terminal domain"/>
    <property type="match status" value="1"/>
</dbReference>